<feature type="compositionally biased region" description="Low complexity" evidence="1">
    <location>
        <begin position="152"/>
        <end position="164"/>
    </location>
</feature>
<name>A0A4C1S9I5_EUMVA</name>
<reference evidence="2 3" key="1">
    <citation type="journal article" date="2019" name="Commun. Biol.">
        <title>The bagworm genome reveals a unique fibroin gene that provides high tensile strength.</title>
        <authorList>
            <person name="Kono N."/>
            <person name="Nakamura H."/>
            <person name="Ohtoshi R."/>
            <person name="Tomita M."/>
            <person name="Numata K."/>
            <person name="Arakawa K."/>
        </authorList>
    </citation>
    <scope>NUCLEOTIDE SEQUENCE [LARGE SCALE GENOMIC DNA]</scope>
</reference>
<dbReference type="AlphaFoldDB" id="A0A4C1S9I5"/>
<evidence type="ECO:0000313" key="2">
    <source>
        <dbReference type="EMBL" id="GBO98813.1"/>
    </source>
</evidence>
<sequence length="170" mass="17460">MRVSCDASRAACACAIADNINGVIVILSPAQPTSARPHTCEPPTCVCPERKGDERINVEHRGRRGGLAGGGRRAADARCVHYVMIPVIECGRARGAGGAGRRARPEISIYEDIILFVAGGAAAARLCSSDSTSINYCVAARPQPGAAPAPAPAHAHAASRGGPPTAAQRM</sequence>
<evidence type="ECO:0000313" key="3">
    <source>
        <dbReference type="Proteomes" id="UP000299102"/>
    </source>
</evidence>
<organism evidence="2 3">
    <name type="scientific">Eumeta variegata</name>
    <name type="common">Bagworm moth</name>
    <name type="synonym">Eumeta japonica</name>
    <dbReference type="NCBI Taxonomy" id="151549"/>
    <lineage>
        <taxon>Eukaryota</taxon>
        <taxon>Metazoa</taxon>
        <taxon>Ecdysozoa</taxon>
        <taxon>Arthropoda</taxon>
        <taxon>Hexapoda</taxon>
        <taxon>Insecta</taxon>
        <taxon>Pterygota</taxon>
        <taxon>Neoptera</taxon>
        <taxon>Endopterygota</taxon>
        <taxon>Lepidoptera</taxon>
        <taxon>Glossata</taxon>
        <taxon>Ditrysia</taxon>
        <taxon>Tineoidea</taxon>
        <taxon>Psychidae</taxon>
        <taxon>Oiketicinae</taxon>
        <taxon>Eumeta</taxon>
    </lineage>
</organism>
<dbReference type="EMBL" id="BGZK01000001">
    <property type="protein sequence ID" value="GBO98813.1"/>
    <property type="molecule type" value="Genomic_DNA"/>
</dbReference>
<dbReference type="Proteomes" id="UP000299102">
    <property type="component" value="Unassembled WGS sequence"/>
</dbReference>
<accession>A0A4C1S9I5</accession>
<proteinExistence type="predicted"/>
<comment type="caution">
    <text evidence="2">The sequence shown here is derived from an EMBL/GenBank/DDBJ whole genome shotgun (WGS) entry which is preliminary data.</text>
</comment>
<evidence type="ECO:0000256" key="1">
    <source>
        <dbReference type="SAM" id="MobiDB-lite"/>
    </source>
</evidence>
<keyword evidence="3" id="KW-1185">Reference proteome</keyword>
<protein>
    <submittedName>
        <fullName evidence="2">Uncharacterized protein</fullName>
    </submittedName>
</protein>
<gene>
    <name evidence="2" type="ORF">EVAR_278_1</name>
</gene>
<feature type="region of interest" description="Disordered" evidence="1">
    <location>
        <begin position="147"/>
        <end position="170"/>
    </location>
</feature>